<dbReference type="Proteomes" id="UP000681722">
    <property type="component" value="Unassembled WGS sequence"/>
</dbReference>
<dbReference type="PANTHER" id="PTHR16295">
    <property type="entry name" value="TRAF-TYPE ZINC FINGER PROTEIN-RELATED"/>
    <property type="match status" value="1"/>
</dbReference>
<dbReference type="InterPro" id="IPR051986">
    <property type="entry name" value="Innate_Immune_Apopt_Reg"/>
</dbReference>
<dbReference type="EMBL" id="CAJNOQ010011760">
    <property type="protein sequence ID" value="CAF1284596.1"/>
    <property type="molecule type" value="Genomic_DNA"/>
</dbReference>
<dbReference type="PANTHER" id="PTHR16295:SF10">
    <property type="entry name" value="EXPRESSED PROTEIN"/>
    <property type="match status" value="1"/>
</dbReference>
<sequence length="542" mass="61139">MPPPSITSQQPIRSITIPLRRFDLPISSTYSSKSTQQPSKRTHIDCKNRAMKCPLCGDTVPTVDIRDHLLMCGNKTELCDRCNKYVLRGIFTYHYENSCHDPDEEGGDIDNLKDNQSRAVRTRHQLVNENDVTPRHLNRTPAELSPSRSLQPGNGTDVVNNDAWSRGQQYTIDIVGNPTYNMVLEKDQNRKVVNTALSNIPQQKNEVKPNDVGYKTTSCEYCNHLIEIRDYTHHKAHCLRNPTTAKSRTRNSDRNNRCGAMATITENDTNISCEYCLQLIGINDLTSHRAQCADSNDKRRKLSKVENSHRLPAEIDLNCGYHENITCNDPISNYQPITVPQVNTREQSSSASYKQNPVSYNTINRIDAPKQQQQTVDTKSHFAQCSNVNTEHTVEANSLTNKCCDYPDDQLFSENSFYPNNSTVYDLQLLSLSTSRNTKRLGRDNTDDNCTTNRIDAINTPQQPSLSIEKLLTTDDKPLLSTHDLDPRVTPACSLTSSTLSSTIYDRSAAHPNCLKSFKDFGKLPPLPPLFSVNDYGEPRII</sequence>
<gene>
    <name evidence="2" type="ORF">GPM918_LOCUS27725</name>
    <name evidence="3" type="ORF">SRO942_LOCUS28093</name>
</gene>
<dbReference type="EMBL" id="CAJOBC010029448">
    <property type="protein sequence ID" value="CAF4083130.1"/>
    <property type="molecule type" value="Genomic_DNA"/>
</dbReference>
<evidence type="ECO:0000313" key="4">
    <source>
        <dbReference type="Proteomes" id="UP000663829"/>
    </source>
</evidence>
<proteinExistence type="predicted"/>
<dbReference type="GO" id="GO:0005739">
    <property type="term" value="C:mitochondrion"/>
    <property type="evidence" value="ECO:0007669"/>
    <property type="project" value="TreeGrafter"/>
</dbReference>
<evidence type="ECO:0000313" key="3">
    <source>
        <dbReference type="EMBL" id="CAF4083130.1"/>
    </source>
</evidence>
<accession>A0A815CIR4</accession>
<dbReference type="Gene3D" id="3.30.40.10">
    <property type="entry name" value="Zinc/RING finger domain, C3HC4 (zinc finger)"/>
    <property type="match status" value="1"/>
</dbReference>
<evidence type="ECO:0000313" key="2">
    <source>
        <dbReference type="EMBL" id="CAF1284596.1"/>
    </source>
</evidence>
<comment type="caution">
    <text evidence="2">The sequence shown here is derived from an EMBL/GenBank/DDBJ whole genome shotgun (WGS) entry which is preliminary data.</text>
</comment>
<feature type="compositionally biased region" description="Polar residues" evidence="1">
    <location>
        <begin position="146"/>
        <end position="156"/>
    </location>
</feature>
<evidence type="ECO:0000256" key="1">
    <source>
        <dbReference type="SAM" id="MobiDB-lite"/>
    </source>
</evidence>
<reference evidence="2" key="1">
    <citation type="submission" date="2021-02" db="EMBL/GenBank/DDBJ databases">
        <authorList>
            <person name="Nowell W R."/>
        </authorList>
    </citation>
    <scope>NUCLEOTIDE SEQUENCE</scope>
</reference>
<dbReference type="OrthoDB" id="9994404at2759"/>
<dbReference type="AlphaFoldDB" id="A0A815CIR4"/>
<feature type="region of interest" description="Disordered" evidence="1">
    <location>
        <begin position="134"/>
        <end position="156"/>
    </location>
</feature>
<organism evidence="2 4">
    <name type="scientific">Didymodactylos carnosus</name>
    <dbReference type="NCBI Taxonomy" id="1234261"/>
    <lineage>
        <taxon>Eukaryota</taxon>
        <taxon>Metazoa</taxon>
        <taxon>Spiralia</taxon>
        <taxon>Gnathifera</taxon>
        <taxon>Rotifera</taxon>
        <taxon>Eurotatoria</taxon>
        <taxon>Bdelloidea</taxon>
        <taxon>Philodinida</taxon>
        <taxon>Philodinidae</taxon>
        <taxon>Didymodactylos</taxon>
    </lineage>
</organism>
<protein>
    <submittedName>
        <fullName evidence="2">Uncharacterized protein</fullName>
    </submittedName>
</protein>
<name>A0A815CIR4_9BILA</name>
<dbReference type="InterPro" id="IPR013083">
    <property type="entry name" value="Znf_RING/FYVE/PHD"/>
</dbReference>
<dbReference type="Proteomes" id="UP000663829">
    <property type="component" value="Unassembled WGS sequence"/>
</dbReference>
<keyword evidence="4" id="KW-1185">Reference proteome</keyword>